<dbReference type="CDD" id="cd00761">
    <property type="entry name" value="Glyco_tranf_GTA_type"/>
    <property type="match status" value="1"/>
</dbReference>
<dbReference type="EMBL" id="SVCA01000007">
    <property type="protein sequence ID" value="MBE6085494.1"/>
    <property type="molecule type" value="Genomic_DNA"/>
</dbReference>
<dbReference type="Gene3D" id="3.40.50.720">
    <property type="entry name" value="NAD(P)-binding Rossmann-like Domain"/>
    <property type="match status" value="1"/>
</dbReference>
<organism evidence="2 3">
    <name type="scientific">Selenomonas ruminantium</name>
    <dbReference type="NCBI Taxonomy" id="971"/>
    <lineage>
        <taxon>Bacteria</taxon>
        <taxon>Bacillati</taxon>
        <taxon>Bacillota</taxon>
        <taxon>Negativicutes</taxon>
        <taxon>Selenomonadales</taxon>
        <taxon>Selenomonadaceae</taxon>
        <taxon>Selenomonas</taxon>
    </lineage>
</organism>
<name>A0A927WPY0_SELRU</name>
<protein>
    <submittedName>
        <fullName evidence="2">Glycosyltransferase</fullName>
    </submittedName>
</protein>
<dbReference type="PANTHER" id="PTHR43685">
    <property type="entry name" value="GLYCOSYLTRANSFERASE"/>
    <property type="match status" value="1"/>
</dbReference>
<evidence type="ECO:0000259" key="1">
    <source>
        <dbReference type="Pfam" id="PF00535"/>
    </source>
</evidence>
<evidence type="ECO:0000313" key="2">
    <source>
        <dbReference type="EMBL" id="MBE6085494.1"/>
    </source>
</evidence>
<accession>A0A927WPY0</accession>
<dbReference type="InterPro" id="IPR001173">
    <property type="entry name" value="Glyco_trans_2-like"/>
</dbReference>
<dbReference type="RefSeq" id="WP_303669595.1">
    <property type="nucleotide sequence ID" value="NZ_SVCA01000007.1"/>
</dbReference>
<dbReference type="AlphaFoldDB" id="A0A927WPY0"/>
<comment type="caution">
    <text evidence="2">The sequence shown here is derived from an EMBL/GenBank/DDBJ whole genome shotgun (WGS) entry which is preliminary data.</text>
</comment>
<proteinExistence type="predicted"/>
<dbReference type="InterPro" id="IPR029044">
    <property type="entry name" value="Nucleotide-diphossugar_trans"/>
</dbReference>
<feature type="domain" description="Glycosyltransferase 2-like" evidence="1">
    <location>
        <begin position="6"/>
        <end position="173"/>
    </location>
</feature>
<dbReference type="Pfam" id="PF00535">
    <property type="entry name" value="Glycos_transf_2"/>
    <property type="match status" value="1"/>
</dbReference>
<sequence>MLPLVSIIVPIYNMEKYLRKCIDSAIGQSYNEIEIILVDDGSSDKSGEICDEYSGRNSNIKVIHKHNQGLVSARKDGLTISSGDFIVPLDADDWIEPYMIEEMMDKMTAEKIDMAQCGLVWEYADGKKFINDDIIAEGMYDLALDYNRIYRNLFTLEDDQSRNGMRLNICSCIFKREVLIASQKHVPDKLCNGEDDALFFVTMLQSQRFYKFEHPYYHSLVRNESMSRSAKMFNPNQVFMIENTVRPILDKHKQKSNIEFLFNRYLLNMLNLYAGVIWGCSYKKMYNIDISTIPLRSKIVLYGAGEVGQSLYYIFKNKYSIVAWLDERKRSAVGVKIERVNVILNLEFDYVILASAKSDVLDDMDRMLLGLGVSKNKIVKKRAEVINENACCVVDSV</sequence>
<dbReference type="Proteomes" id="UP000772151">
    <property type="component" value="Unassembled WGS sequence"/>
</dbReference>
<reference evidence="2" key="1">
    <citation type="submission" date="2019-04" db="EMBL/GenBank/DDBJ databases">
        <title>Evolution of Biomass-Degrading Anaerobic Consortia Revealed by Metagenomics.</title>
        <authorList>
            <person name="Peng X."/>
        </authorList>
    </citation>
    <scope>NUCLEOTIDE SEQUENCE</scope>
    <source>
        <strain evidence="2">SIG242</strain>
    </source>
</reference>
<dbReference type="InterPro" id="IPR050834">
    <property type="entry name" value="Glycosyltransf_2"/>
</dbReference>
<gene>
    <name evidence="2" type="ORF">E7203_08615</name>
</gene>
<dbReference type="SUPFAM" id="SSF53448">
    <property type="entry name" value="Nucleotide-diphospho-sugar transferases"/>
    <property type="match status" value="1"/>
</dbReference>
<dbReference type="PANTHER" id="PTHR43685:SF2">
    <property type="entry name" value="GLYCOSYLTRANSFERASE 2-LIKE DOMAIN-CONTAINING PROTEIN"/>
    <property type="match status" value="1"/>
</dbReference>
<evidence type="ECO:0000313" key="3">
    <source>
        <dbReference type="Proteomes" id="UP000772151"/>
    </source>
</evidence>
<dbReference type="Gene3D" id="3.90.550.10">
    <property type="entry name" value="Spore Coat Polysaccharide Biosynthesis Protein SpsA, Chain A"/>
    <property type="match status" value="1"/>
</dbReference>